<organism evidence="1 2">
    <name type="scientific">Lentinus tigrinus ALCF2SS1-6</name>
    <dbReference type="NCBI Taxonomy" id="1328759"/>
    <lineage>
        <taxon>Eukaryota</taxon>
        <taxon>Fungi</taxon>
        <taxon>Dikarya</taxon>
        <taxon>Basidiomycota</taxon>
        <taxon>Agaricomycotina</taxon>
        <taxon>Agaricomycetes</taxon>
        <taxon>Polyporales</taxon>
        <taxon>Polyporaceae</taxon>
        <taxon>Lentinus</taxon>
    </lineage>
</organism>
<proteinExistence type="predicted"/>
<keyword evidence="2" id="KW-1185">Reference proteome</keyword>
<name>A0A5C2SMY3_9APHY</name>
<dbReference type="AlphaFoldDB" id="A0A5C2SMY3"/>
<dbReference type="Proteomes" id="UP000313359">
    <property type="component" value="Unassembled WGS sequence"/>
</dbReference>
<sequence>MEESKASSDKLSSSYLPNTLSIHFPGGAQRRHRFCQPRTYLLHFLLCCSAFAQSSSWTARTSDVHAGALLDTQGRGPGGPVANWPSIRRSGRKLKVSTPSRRLLKIYHDIIWDEDVEPGVGVLTQRHSKIYPLVENSFAFGRNPACVYARHAPIGGS</sequence>
<protein>
    <submittedName>
        <fullName evidence="1">Uncharacterized protein</fullName>
    </submittedName>
</protein>
<accession>A0A5C2SMY3</accession>
<reference evidence="1" key="1">
    <citation type="journal article" date="2018" name="Genome Biol. Evol.">
        <title>Genomics and development of Lentinus tigrinus, a white-rot wood-decaying mushroom with dimorphic fruiting bodies.</title>
        <authorList>
            <person name="Wu B."/>
            <person name="Xu Z."/>
            <person name="Knudson A."/>
            <person name="Carlson A."/>
            <person name="Chen N."/>
            <person name="Kovaka S."/>
            <person name="LaButti K."/>
            <person name="Lipzen A."/>
            <person name="Pennachio C."/>
            <person name="Riley R."/>
            <person name="Schakwitz W."/>
            <person name="Umezawa K."/>
            <person name="Ohm R.A."/>
            <person name="Grigoriev I.V."/>
            <person name="Nagy L.G."/>
            <person name="Gibbons J."/>
            <person name="Hibbett D."/>
        </authorList>
    </citation>
    <scope>NUCLEOTIDE SEQUENCE [LARGE SCALE GENOMIC DNA]</scope>
    <source>
        <strain evidence="1">ALCF2SS1-6</strain>
    </source>
</reference>
<evidence type="ECO:0000313" key="2">
    <source>
        <dbReference type="Proteomes" id="UP000313359"/>
    </source>
</evidence>
<dbReference type="EMBL" id="ML122253">
    <property type="protein sequence ID" value="RPD64634.1"/>
    <property type="molecule type" value="Genomic_DNA"/>
</dbReference>
<gene>
    <name evidence="1" type="ORF">L227DRAFT_263285</name>
</gene>
<evidence type="ECO:0000313" key="1">
    <source>
        <dbReference type="EMBL" id="RPD64634.1"/>
    </source>
</evidence>